<name>A0A285NVF5_9AQUI</name>
<dbReference type="PANTHER" id="PTHR43312">
    <property type="entry name" value="D-THREO-ALDOSE 1-DEHYDROGENASE"/>
    <property type="match status" value="1"/>
</dbReference>
<dbReference type="RefSeq" id="WP_096600351.1">
    <property type="nucleotide sequence ID" value="NZ_OBEN01000001.1"/>
</dbReference>
<proteinExistence type="predicted"/>
<evidence type="ECO:0000259" key="2">
    <source>
        <dbReference type="Pfam" id="PF00248"/>
    </source>
</evidence>
<protein>
    <submittedName>
        <fullName evidence="3">Predicted oxidoreductase</fullName>
    </submittedName>
</protein>
<sequence>MVDKFVLGTANFGMEYGISSKKVDGKEALKILERAAEEGIWGVDTAVAYGHAEDILGAFFSEKGKILRVIDKLPHRNYMSKKEVEREVKNMLKRLNSSFLDCLLLHSFRTFEMMPEIVDVLKGLKKEGFIKHYGISVYHPWEVESFYYLCKEPIVVEFPLNIFDRRFTKYIKNWKSMGFMLFARSVFLQGLFFLENFEGNLKKAEEKVKALREFAKELEVELSCLLLSFVAHFENLDGFIVGVDGLTQFEMNLRCLKNPIKLKQDIDSFELQDEDLILPYRWFKPS</sequence>
<evidence type="ECO:0000313" key="4">
    <source>
        <dbReference type="Proteomes" id="UP000218627"/>
    </source>
</evidence>
<keyword evidence="4" id="KW-1185">Reference proteome</keyword>
<dbReference type="InterPro" id="IPR023210">
    <property type="entry name" value="NADP_OxRdtase_dom"/>
</dbReference>
<evidence type="ECO:0000256" key="1">
    <source>
        <dbReference type="SAM" id="Coils"/>
    </source>
</evidence>
<dbReference type="OrthoDB" id="9804790at2"/>
<feature type="coiled-coil region" evidence="1">
    <location>
        <begin position="194"/>
        <end position="221"/>
    </location>
</feature>
<dbReference type="EMBL" id="OBEN01000001">
    <property type="protein sequence ID" value="SNZ11641.1"/>
    <property type="molecule type" value="Genomic_DNA"/>
</dbReference>
<dbReference type="Gene3D" id="3.20.20.100">
    <property type="entry name" value="NADP-dependent oxidoreductase domain"/>
    <property type="match status" value="1"/>
</dbReference>
<dbReference type="AlphaFoldDB" id="A0A285NVF5"/>
<dbReference type="Pfam" id="PF00248">
    <property type="entry name" value="Aldo_ket_red"/>
    <property type="match status" value="1"/>
</dbReference>
<reference evidence="4" key="1">
    <citation type="submission" date="2017-09" db="EMBL/GenBank/DDBJ databases">
        <authorList>
            <person name="Varghese N."/>
            <person name="Submissions S."/>
        </authorList>
    </citation>
    <scope>NUCLEOTIDE SEQUENCE [LARGE SCALE GENOMIC DNA]</scope>
    <source>
        <strain evidence="4">DSM 2913</strain>
    </source>
</reference>
<dbReference type="PANTHER" id="PTHR43312:SF1">
    <property type="entry name" value="NADP-DEPENDENT OXIDOREDUCTASE DOMAIN-CONTAINING PROTEIN"/>
    <property type="match status" value="1"/>
</dbReference>
<accession>A0A285NVF5</accession>
<gene>
    <name evidence="3" type="ORF">SAMN06265353_0294</name>
</gene>
<dbReference type="CDD" id="cd19097">
    <property type="entry name" value="AKR_unchar"/>
    <property type="match status" value="1"/>
</dbReference>
<dbReference type="InterPro" id="IPR053135">
    <property type="entry name" value="AKR2_Oxidoreductase"/>
</dbReference>
<keyword evidence="1" id="KW-0175">Coiled coil</keyword>
<organism evidence="3 4">
    <name type="scientific">Hydrogenobacter hydrogenophilus</name>
    <dbReference type="NCBI Taxonomy" id="35835"/>
    <lineage>
        <taxon>Bacteria</taxon>
        <taxon>Pseudomonadati</taxon>
        <taxon>Aquificota</taxon>
        <taxon>Aquificia</taxon>
        <taxon>Aquificales</taxon>
        <taxon>Aquificaceae</taxon>
        <taxon>Hydrogenobacter</taxon>
    </lineage>
</organism>
<dbReference type="SUPFAM" id="SSF51430">
    <property type="entry name" value="NAD(P)-linked oxidoreductase"/>
    <property type="match status" value="1"/>
</dbReference>
<dbReference type="InterPro" id="IPR036812">
    <property type="entry name" value="NAD(P)_OxRdtase_dom_sf"/>
</dbReference>
<dbReference type="Proteomes" id="UP000218627">
    <property type="component" value="Unassembled WGS sequence"/>
</dbReference>
<feature type="domain" description="NADP-dependent oxidoreductase" evidence="2">
    <location>
        <begin position="6"/>
        <end position="261"/>
    </location>
</feature>
<evidence type="ECO:0000313" key="3">
    <source>
        <dbReference type="EMBL" id="SNZ11641.1"/>
    </source>
</evidence>